<name>A0A814HHI8_9BILA</name>
<dbReference type="OrthoDB" id="1081807at2759"/>
<reference evidence="1" key="1">
    <citation type="submission" date="2021-02" db="EMBL/GenBank/DDBJ databases">
        <authorList>
            <person name="Nowell W R."/>
        </authorList>
    </citation>
    <scope>NUCLEOTIDE SEQUENCE</scope>
</reference>
<dbReference type="EMBL" id="CAJOBC010003408">
    <property type="protein sequence ID" value="CAF3782265.1"/>
    <property type="molecule type" value="Genomic_DNA"/>
</dbReference>
<evidence type="ECO:0000313" key="1">
    <source>
        <dbReference type="EMBL" id="CAF1010930.1"/>
    </source>
</evidence>
<gene>
    <name evidence="1" type="ORF">GPM918_LOCUS14262</name>
    <name evidence="2" type="ORF">SRO942_LOCUS14264</name>
</gene>
<comment type="caution">
    <text evidence="1">The sequence shown here is derived from an EMBL/GenBank/DDBJ whole genome shotgun (WGS) entry which is preliminary data.</text>
</comment>
<accession>A0A814HHI8</accession>
<keyword evidence="3" id="KW-1185">Reference proteome</keyword>
<evidence type="ECO:0000313" key="2">
    <source>
        <dbReference type="EMBL" id="CAF3782265.1"/>
    </source>
</evidence>
<dbReference type="Proteomes" id="UP000663829">
    <property type="component" value="Unassembled WGS sequence"/>
</dbReference>
<organism evidence="1 3">
    <name type="scientific">Didymodactylos carnosus</name>
    <dbReference type="NCBI Taxonomy" id="1234261"/>
    <lineage>
        <taxon>Eukaryota</taxon>
        <taxon>Metazoa</taxon>
        <taxon>Spiralia</taxon>
        <taxon>Gnathifera</taxon>
        <taxon>Rotifera</taxon>
        <taxon>Eurotatoria</taxon>
        <taxon>Bdelloidea</taxon>
        <taxon>Philodinida</taxon>
        <taxon>Philodinidae</taxon>
        <taxon>Didymodactylos</taxon>
    </lineage>
</organism>
<sequence length="431" mass="49937">MSDNLKQTVLKITENKLTINSIELKQFYDDLIEQLEDISNEKNVAGDERHLLSIIKSIIEIDGLILTDELLSNHTLYALLRDQLRDIILRWNENNTLTVNESDYYRDAVILFEIMLEKNVSFFQKLILNEQFIQSIIACIDHISKNEQLLNDKTTMIIFNKLFLTLNYKHLCLSLSSTLDDSQFISLVNSTLNCICSPHYYKTFVNLNYQADQLQPDEYFLLIICPSCLVNYEGKHQDEIYCRLIKQMLEKYKKILDHFIPFINNWKSAIIRSITESILTIILHATLGKSCSTDLCQDLSLINYLTSIIRVPSLIEKVKSSTYNYEIQLIDIVTGILCNLSYHPNTLLVMKNNEIILSTFMNLRNVVYHRIQIGSYLILAGILTDQKIQELNNAAEITSILLNYLKLAMESPSQSYNYILVEELLYALRGK</sequence>
<protein>
    <submittedName>
        <fullName evidence="1">Uncharacterized protein</fullName>
    </submittedName>
</protein>
<proteinExistence type="predicted"/>
<evidence type="ECO:0000313" key="3">
    <source>
        <dbReference type="Proteomes" id="UP000663829"/>
    </source>
</evidence>
<dbReference type="EMBL" id="CAJNOQ010003407">
    <property type="protein sequence ID" value="CAF1010930.1"/>
    <property type="molecule type" value="Genomic_DNA"/>
</dbReference>
<dbReference type="AlphaFoldDB" id="A0A814HHI8"/>
<dbReference type="Proteomes" id="UP000681722">
    <property type="component" value="Unassembled WGS sequence"/>
</dbReference>